<feature type="non-terminal residue" evidence="1">
    <location>
        <position position="307"/>
    </location>
</feature>
<evidence type="ECO:0000313" key="1">
    <source>
        <dbReference type="EMBL" id="MDF3636185.1"/>
    </source>
</evidence>
<feature type="non-terminal residue" evidence="1">
    <location>
        <position position="1"/>
    </location>
</feature>
<dbReference type="EMBL" id="JARJGR010000416">
    <property type="protein sequence ID" value="MDF3636185.1"/>
    <property type="molecule type" value="Genomic_DNA"/>
</dbReference>
<dbReference type="PANTHER" id="PTHR37292:SF2">
    <property type="entry name" value="DUF262 DOMAIN-CONTAINING PROTEIN"/>
    <property type="match status" value="1"/>
</dbReference>
<proteinExistence type="predicted"/>
<gene>
    <name evidence="1" type="ORF">P3S46_02990</name>
</gene>
<accession>A0AAW6NJ59</accession>
<organism evidence="1 2">
    <name type="scientific">Enterobacter cloacae</name>
    <dbReference type="NCBI Taxonomy" id="550"/>
    <lineage>
        <taxon>Bacteria</taxon>
        <taxon>Pseudomonadati</taxon>
        <taxon>Pseudomonadota</taxon>
        <taxon>Gammaproteobacteria</taxon>
        <taxon>Enterobacterales</taxon>
        <taxon>Enterobacteriaceae</taxon>
        <taxon>Enterobacter</taxon>
        <taxon>Enterobacter cloacae complex</taxon>
    </lineage>
</organism>
<evidence type="ECO:0000313" key="2">
    <source>
        <dbReference type="Proteomes" id="UP001215180"/>
    </source>
</evidence>
<evidence type="ECO:0008006" key="3">
    <source>
        <dbReference type="Google" id="ProtNLM"/>
    </source>
</evidence>
<name>A0AAW6NJ59_ENTCL</name>
<protein>
    <recommendedName>
        <fullName evidence="3">DUF262 domain-containing protein</fullName>
    </recommendedName>
</protein>
<comment type="caution">
    <text evidence="1">The sequence shown here is derived from an EMBL/GenBank/DDBJ whole genome shotgun (WGS) entry which is preliminary data.</text>
</comment>
<dbReference type="Proteomes" id="UP001215180">
    <property type="component" value="Unassembled WGS sequence"/>
</dbReference>
<reference evidence="1" key="1">
    <citation type="submission" date="2023-03" db="EMBL/GenBank/DDBJ databases">
        <title>A Study on Prevalence and Characterization of Enterobacter cloacae strains in China.</title>
        <authorList>
            <person name="Zheng Z."/>
        </authorList>
    </citation>
    <scope>NUCLEOTIDE SEQUENCE</scope>
    <source>
        <strain evidence="1">EC77</strain>
    </source>
</reference>
<sequence>TMRLGGSYSWKTQGKWWSSADAFIERRLYLNLFECTDPDSGTRYEFEFLSEDEASHNDEQHHWFLVSRILGMNAYDVMMSVMEMKMPDERKPAAGKVISRFHDIIHNKPLISYYLEEGQELSKVLNIFIRMNSGGTTLSYSDLLLSIAVTQWSTLDARDEIHKLVDEMNQIGNGFSFSKDLVLKAGLMLSDIGNVGFKVENFSKENMRKLEDNWECIRKALLLAVNLLSSFGFNSYNLGADSALLPIAYYLYHRDLDNRYLSRSEYAADRQGIRGWLIRSILKQSAIWGSRLDTLLASLRSKIKEHG</sequence>
<dbReference type="AlphaFoldDB" id="A0AAW6NJ59"/>
<dbReference type="PANTHER" id="PTHR37292">
    <property type="entry name" value="VNG6097C"/>
    <property type="match status" value="1"/>
</dbReference>